<dbReference type="RefSeq" id="XP_023168249.2">
    <property type="nucleotide sequence ID" value="XM_023312481.2"/>
</dbReference>
<sequence length="193" mass="22389">MYATRLAIVALISVYLQLHLTAAKNDFELQFENFTCHRNDVSKANPLQSIHCGLNKNPKRRTLHLEFSLKETVHEHDFHIIITLPRRTMDFVLVNVTTDGCQLLANKYQIPLLRISRQMLDRYSNFPSQCPFELGKPYYMRGFRLDLGLIPAVMMETQVVVEFGYIRQQEQLFQGYITAHVQRTTGAKQKKSG</sequence>
<evidence type="ECO:0000256" key="1">
    <source>
        <dbReference type="SAM" id="SignalP"/>
    </source>
</evidence>
<gene>
    <name evidence="3" type="primary">LOC111597659</name>
</gene>
<dbReference type="KEGG" id="dhe:111597659"/>
<dbReference type="AlphaFoldDB" id="A0A6J1LND0"/>
<dbReference type="GeneID" id="111597659"/>
<dbReference type="PANTHER" id="PTHR20898:SF0">
    <property type="entry name" value="DAEDALUS ON 3-RELATED"/>
    <property type="match status" value="1"/>
</dbReference>
<keyword evidence="1" id="KW-0732">Signal</keyword>
<dbReference type="Proteomes" id="UP000504633">
    <property type="component" value="Unplaced"/>
</dbReference>
<reference evidence="3" key="1">
    <citation type="submission" date="2025-08" db="UniProtKB">
        <authorList>
            <consortium name="RefSeq"/>
        </authorList>
    </citation>
    <scope>IDENTIFICATION</scope>
    <source>
        <strain evidence="3">15085-1641.00</strain>
        <tissue evidence="3">Whole body</tissue>
    </source>
</reference>
<feature type="chain" id="PRO_5026988728" evidence="1">
    <location>
        <begin position="24"/>
        <end position="193"/>
    </location>
</feature>
<dbReference type="OrthoDB" id="7815025at2759"/>
<keyword evidence="2" id="KW-1185">Reference proteome</keyword>
<dbReference type="SMART" id="SM00697">
    <property type="entry name" value="DM8"/>
    <property type="match status" value="1"/>
</dbReference>
<dbReference type="PANTHER" id="PTHR20898">
    <property type="entry name" value="DAEDALUS ON 3-RELATED-RELATED"/>
    <property type="match status" value="1"/>
</dbReference>
<name>A0A6J1LND0_DROHY</name>
<proteinExistence type="predicted"/>
<dbReference type="OMA" id="TDGCQLL"/>
<evidence type="ECO:0000313" key="2">
    <source>
        <dbReference type="Proteomes" id="UP000504633"/>
    </source>
</evidence>
<dbReference type="InterPro" id="IPR010512">
    <property type="entry name" value="DUF1091"/>
</dbReference>
<protein>
    <submittedName>
        <fullName evidence="3">Uncharacterized protein LOC111597659</fullName>
    </submittedName>
</protein>
<evidence type="ECO:0000313" key="3">
    <source>
        <dbReference type="RefSeq" id="XP_023168249.2"/>
    </source>
</evidence>
<dbReference type="Pfam" id="PF06477">
    <property type="entry name" value="DUF1091"/>
    <property type="match status" value="1"/>
</dbReference>
<feature type="signal peptide" evidence="1">
    <location>
        <begin position="1"/>
        <end position="23"/>
    </location>
</feature>
<organism evidence="2 3">
    <name type="scientific">Drosophila hydei</name>
    <name type="common">Fruit fly</name>
    <dbReference type="NCBI Taxonomy" id="7224"/>
    <lineage>
        <taxon>Eukaryota</taxon>
        <taxon>Metazoa</taxon>
        <taxon>Ecdysozoa</taxon>
        <taxon>Arthropoda</taxon>
        <taxon>Hexapoda</taxon>
        <taxon>Insecta</taxon>
        <taxon>Pterygota</taxon>
        <taxon>Neoptera</taxon>
        <taxon>Endopterygota</taxon>
        <taxon>Diptera</taxon>
        <taxon>Brachycera</taxon>
        <taxon>Muscomorpha</taxon>
        <taxon>Ephydroidea</taxon>
        <taxon>Drosophilidae</taxon>
        <taxon>Drosophila</taxon>
    </lineage>
</organism>
<accession>A0A6J1LND0</accession>